<keyword evidence="1" id="KW-1133">Transmembrane helix</keyword>
<evidence type="ECO:0000313" key="2">
    <source>
        <dbReference type="EMBL" id="MDQ7909514.1"/>
    </source>
</evidence>
<organism evidence="2 3">
    <name type="scientific">Phytohabitans maris</name>
    <dbReference type="NCBI Taxonomy" id="3071409"/>
    <lineage>
        <taxon>Bacteria</taxon>
        <taxon>Bacillati</taxon>
        <taxon>Actinomycetota</taxon>
        <taxon>Actinomycetes</taxon>
        <taxon>Micromonosporales</taxon>
        <taxon>Micromonosporaceae</taxon>
    </lineage>
</organism>
<sequence length="170" mass="17404">MSDLIAVGYPDTRTAEAALAKLADLRKQMLIQLDDAVIVEHRADGKIKLHQTSGTVGTAAAGGALWGGLIGLLFLAPLLGMAIGAGTGALAGKAMDAGIDDDFMRRLGEQLPQGGAALVLLVRSVTADKVLEQMRGQYSGELLQTSLSAEAEAHLKAAITASRPAATSAA</sequence>
<gene>
    <name evidence="2" type="ORF">RB614_33830</name>
</gene>
<dbReference type="InterPro" id="IPR009200">
    <property type="entry name" value="DUF1269_membrane"/>
</dbReference>
<comment type="caution">
    <text evidence="2">The sequence shown here is derived from an EMBL/GenBank/DDBJ whole genome shotgun (WGS) entry which is preliminary data.</text>
</comment>
<feature type="transmembrane region" description="Helical" evidence="1">
    <location>
        <begin position="64"/>
        <end position="85"/>
    </location>
</feature>
<evidence type="ECO:0000313" key="3">
    <source>
        <dbReference type="Proteomes" id="UP001230908"/>
    </source>
</evidence>
<evidence type="ECO:0000256" key="1">
    <source>
        <dbReference type="SAM" id="Phobius"/>
    </source>
</evidence>
<dbReference type="Pfam" id="PF06897">
    <property type="entry name" value="DUF1269"/>
    <property type="match status" value="1"/>
</dbReference>
<dbReference type="EMBL" id="JAVHUY010000043">
    <property type="protein sequence ID" value="MDQ7909514.1"/>
    <property type="molecule type" value="Genomic_DNA"/>
</dbReference>
<proteinExistence type="predicted"/>
<dbReference type="Proteomes" id="UP001230908">
    <property type="component" value="Unassembled WGS sequence"/>
</dbReference>
<keyword evidence="1" id="KW-0812">Transmembrane</keyword>
<name>A0ABU0ZR55_9ACTN</name>
<dbReference type="RefSeq" id="WP_308716775.1">
    <property type="nucleotide sequence ID" value="NZ_JAVHUY010000043.1"/>
</dbReference>
<keyword evidence="1" id="KW-0472">Membrane</keyword>
<accession>A0ABU0ZR55</accession>
<keyword evidence="3" id="KW-1185">Reference proteome</keyword>
<reference evidence="2 3" key="1">
    <citation type="submission" date="2023-08" db="EMBL/GenBank/DDBJ databases">
        <title>Phytohabitans sansha sp. nov., isolated from marine sediment.</title>
        <authorList>
            <person name="Zhao Y."/>
            <person name="Yi K."/>
        </authorList>
    </citation>
    <scope>NUCLEOTIDE SEQUENCE [LARGE SCALE GENOMIC DNA]</scope>
    <source>
        <strain evidence="2 3">ZYX-F-186</strain>
    </source>
</reference>
<protein>
    <submittedName>
        <fullName evidence="2">DUF1269 domain-containing protein</fullName>
    </submittedName>
</protein>